<dbReference type="Proteomes" id="UP000658278">
    <property type="component" value="Unassembled WGS sequence"/>
</dbReference>
<dbReference type="RefSeq" id="WP_200278269.1">
    <property type="nucleotide sequence ID" value="NZ_JAENII010000004.1"/>
</dbReference>
<keyword evidence="1" id="KW-0732">Signal</keyword>
<organism evidence="2 3">
    <name type="scientific">Haloferula rosea</name>
    <dbReference type="NCBI Taxonomy" id="490093"/>
    <lineage>
        <taxon>Bacteria</taxon>
        <taxon>Pseudomonadati</taxon>
        <taxon>Verrucomicrobiota</taxon>
        <taxon>Verrucomicrobiia</taxon>
        <taxon>Verrucomicrobiales</taxon>
        <taxon>Verrucomicrobiaceae</taxon>
        <taxon>Haloferula</taxon>
    </lineage>
</organism>
<dbReference type="AlphaFoldDB" id="A0A934VFD8"/>
<feature type="chain" id="PRO_5037366967" evidence="1">
    <location>
        <begin position="22"/>
        <end position="1253"/>
    </location>
</feature>
<evidence type="ECO:0000313" key="2">
    <source>
        <dbReference type="EMBL" id="MBK1826892.1"/>
    </source>
</evidence>
<accession>A0A934VFD8</accession>
<evidence type="ECO:0000256" key="1">
    <source>
        <dbReference type="SAM" id="SignalP"/>
    </source>
</evidence>
<keyword evidence="3" id="KW-1185">Reference proteome</keyword>
<sequence length="1253" mass="129728">MRTLPTLPLAVVALLPALAPAAIINATFSAGVDSDWSTPGNWTPVGVPTNNATDQFNVSIPTGQLASLNTNPTINQLNVGTGAALNWISGRFLTCSGDITNSGLLQLIGTSTNTRLTVNDPSDHLVNLTGSGTLRLTATTQSITGVAPTVLSIGSNQRIEGFGTLSSNSIDLVNSGTLAGDSAIAPLVITPKDTLQNFGTIVAESNGKLTLSSGLFTGPGAYRIDDFGALTLSSVTLEGITLSVTNTDGDLFNNVATVAGSTTLKEFINEAKLSSNFGVLLELGGDITNNGIIEINGATTNSRISINDTVDQNVTINGTGSILLTEAQHRIQGSSGSTLTLGSGQTLRGLGNLGTNLVNFVNQGTVVADQAAGSLVLDPALTFINNGSLRAESGGIAQFNGGTYSGAGAFIISDNSEFRISSGTFENLTFTSDDLDATPGNNLISLTGSAIFDGITNNATIDITFGRTLTLVDDFINNSTVTLNGATTNSRISITDNDDQAVLLDGAGSIKLTDLAQNITGSSSHLLTIGASQTIHGTGKVGNNQLNLINQGTITADVPGASLVIDPATTFDNFGTVEAIGGGDLLFNPGTYTGTGAFLIRDASSFSLAGGTYTQITFSADDQDAIAGNNELILSGSSTFNQVITDAAITKRSGRVMTLTGDLTNNGTLTFEGISTNDRISITDNDDQAVLIDGAGSIELTDINQNITGTNSHQLTLGANQTIHGTGKVGNNQLNLVNQGTITADVPGTSLVIDPSTTFENFGTIGADPGCTLILNAGTYTGAGVFRIPDTAGFTLVGGGIYDGITFSNDGNPDDDLTNNDINLTGTVTFRNVTNQATVNLANATSITLADDNTNHGLIELNGTSTLTRITVNDPVDQSVLLDGSGTLRLTADEQNITGSFGHLLTNGALHTMEGYGRVGTNIINLVNQGTIHANVSGETIAIDPSTSFSNTGTLTTDAGATLTFIGTGHVNETTGTITGNGTVTTTSAASFTNHGTIAPGNSVGSLTIEDMTHSASSQWQFEIEGTAGPGTGHDSLHVEGDLALTGLLIPQLVGPFIPAPSDTFVIITATGDITGDFTAISQPAGIGTWTATVDEVNDQVILSFVEDTTLDFAEYQALYFTPTQIANGDADPDADFDGDGLTTFVEWIFGFDPTSPVIPVPTLTVARTGSFIDLTYPESALLPENAYVVEVETDLDLQNPWTLISGSDYTRHAEIPSPGNPNIDQVTLRTNTPIWSTDPKRFFRLRFSEPVE</sequence>
<evidence type="ECO:0000313" key="3">
    <source>
        <dbReference type="Proteomes" id="UP000658278"/>
    </source>
</evidence>
<protein>
    <submittedName>
        <fullName evidence="2">Uncharacterized protein</fullName>
    </submittedName>
</protein>
<feature type="signal peptide" evidence="1">
    <location>
        <begin position="1"/>
        <end position="21"/>
    </location>
</feature>
<gene>
    <name evidence="2" type="ORF">JIN81_07670</name>
</gene>
<dbReference type="EMBL" id="JAENII010000004">
    <property type="protein sequence ID" value="MBK1826892.1"/>
    <property type="molecule type" value="Genomic_DNA"/>
</dbReference>
<proteinExistence type="predicted"/>
<name>A0A934VFD8_9BACT</name>
<reference evidence="2" key="1">
    <citation type="submission" date="2021-01" db="EMBL/GenBank/DDBJ databases">
        <title>Modified the classification status of verrucomicrobia.</title>
        <authorList>
            <person name="Feng X."/>
        </authorList>
    </citation>
    <scope>NUCLEOTIDE SEQUENCE</scope>
    <source>
        <strain evidence="2">KCTC 22201</strain>
    </source>
</reference>
<comment type="caution">
    <text evidence="2">The sequence shown here is derived from an EMBL/GenBank/DDBJ whole genome shotgun (WGS) entry which is preliminary data.</text>
</comment>